<evidence type="ECO:0000313" key="1">
    <source>
        <dbReference type="EMBL" id="RDX67467.1"/>
    </source>
</evidence>
<gene>
    <name evidence="1" type="ORF">CR513_53657</name>
</gene>
<evidence type="ECO:0008006" key="3">
    <source>
        <dbReference type="Google" id="ProtNLM"/>
    </source>
</evidence>
<dbReference type="InterPro" id="IPR008978">
    <property type="entry name" value="HSP20-like_chaperone"/>
</dbReference>
<proteinExistence type="predicted"/>
<dbReference type="EMBL" id="QJKJ01012985">
    <property type="protein sequence ID" value="RDX67467.1"/>
    <property type="molecule type" value="Genomic_DNA"/>
</dbReference>
<keyword evidence="2" id="KW-1185">Reference proteome</keyword>
<sequence>MARKRNTKKLRRLPHVFSRVLQLPFSADADVSVQEAPRCFRFVAETHAVGHVQVQSVEIHPGLTKVVVRETASLHVQVHFDDLNLDVWRIRLPEYTRPELATAVVVDGVLVVTVPKTEHDDNGGVDAALVLVQQRF</sequence>
<dbReference type="SUPFAM" id="SSF49764">
    <property type="entry name" value="HSP20-like chaperones"/>
    <property type="match status" value="1"/>
</dbReference>
<feature type="non-terminal residue" evidence="1">
    <location>
        <position position="1"/>
    </location>
</feature>
<protein>
    <recommendedName>
        <fullName evidence="3">SHSP domain-containing protein</fullName>
    </recommendedName>
</protein>
<comment type="caution">
    <text evidence="1">The sequence shown here is derived from an EMBL/GenBank/DDBJ whole genome shotgun (WGS) entry which is preliminary data.</text>
</comment>
<name>A0A371EN33_MUCPR</name>
<organism evidence="1 2">
    <name type="scientific">Mucuna pruriens</name>
    <name type="common">Velvet bean</name>
    <name type="synonym">Dolichos pruriens</name>
    <dbReference type="NCBI Taxonomy" id="157652"/>
    <lineage>
        <taxon>Eukaryota</taxon>
        <taxon>Viridiplantae</taxon>
        <taxon>Streptophyta</taxon>
        <taxon>Embryophyta</taxon>
        <taxon>Tracheophyta</taxon>
        <taxon>Spermatophyta</taxon>
        <taxon>Magnoliopsida</taxon>
        <taxon>eudicotyledons</taxon>
        <taxon>Gunneridae</taxon>
        <taxon>Pentapetalae</taxon>
        <taxon>rosids</taxon>
        <taxon>fabids</taxon>
        <taxon>Fabales</taxon>
        <taxon>Fabaceae</taxon>
        <taxon>Papilionoideae</taxon>
        <taxon>50 kb inversion clade</taxon>
        <taxon>NPAAA clade</taxon>
        <taxon>indigoferoid/millettioid clade</taxon>
        <taxon>Phaseoleae</taxon>
        <taxon>Mucuna</taxon>
    </lineage>
</organism>
<dbReference type="STRING" id="157652.A0A371EN33"/>
<dbReference type="PANTHER" id="PTHR33879">
    <property type="entry name" value="17.6 KDA CLASS II HEAT SHOCK PROTEIN-RELATED"/>
    <property type="match status" value="1"/>
</dbReference>
<evidence type="ECO:0000313" key="2">
    <source>
        <dbReference type="Proteomes" id="UP000257109"/>
    </source>
</evidence>
<dbReference type="AlphaFoldDB" id="A0A371EN33"/>
<dbReference type="Proteomes" id="UP000257109">
    <property type="component" value="Unassembled WGS sequence"/>
</dbReference>
<dbReference type="PANTHER" id="PTHR33879:SF3">
    <property type="entry name" value="17.6 KDA CLASS II HEAT SHOCK PROTEIN-RELATED"/>
    <property type="match status" value="1"/>
</dbReference>
<accession>A0A371EN33</accession>
<reference evidence="1" key="1">
    <citation type="submission" date="2018-05" db="EMBL/GenBank/DDBJ databases">
        <title>Draft genome of Mucuna pruriens seed.</title>
        <authorList>
            <person name="Nnadi N.E."/>
            <person name="Vos R."/>
            <person name="Hasami M.H."/>
            <person name="Devisetty U.K."/>
            <person name="Aguiy J.C."/>
        </authorList>
    </citation>
    <scope>NUCLEOTIDE SEQUENCE [LARGE SCALE GENOMIC DNA]</scope>
    <source>
        <strain evidence="1">JCA_2017</strain>
    </source>
</reference>
<dbReference type="OrthoDB" id="1922291at2759"/>